<feature type="domain" description="Ribosomal protein mS38 C-terminal" evidence="2">
    <location>
        <begin position="50"/>
        <end position="70"/>
    </location>
</feature>
<dbReference type="EMBL" id="CAJVPZ010089011">
    <property type="protein sequence ID" value="CAG8813839.1"/>
    <property type="molecule type" value="Genomic_DNA"/>
</dbReference>
<evidence type="ECO:0000313" key="3">
    <source>
        <dbReference type="EMBL" id="CAG8813839.1"/>
    </source>
</evidence>
<dbReference type="Proteomes" id="UP000789396">
    <property type="component" value="Unassembled WGS sequence"/>
</dbReference>
<reference evidence="3" key="1">
    <citation type="submission" date="2021-06" db="EMBL/GenBank/DDBJ databases">
        <authorList>
            <person name="Kallberg Y."/>
            <person name="Tangrot J."/>
            <person name="Rosling A."/>
        </authorList>
    </citation>
    <scope>NUCLEOTIDE SEQUENCE</scope>
    <source>
        <strain evidence="3">IN212</strain>
    </source>
</reference>
<dbReference type="Pfam" id="PF08213">
    <property type="entry name" value="COX24_C"/>
    <property type="match status" value="1"/>
</dbReference>
<keyword evidence="4" id="KW-1185">Reference proteome</keyword>
<proteinExistence type="predicted"/>
<evidence type="ECO:0000313" key="4">
    <source>
        <dbReference type="Proteomes" id="UP000789396"/>
    </source>
</evidence>
<evidence type="ECO:0000259" key="2">
    <source>
        <dbReference type="Pfam" id="PF08213"/>
    </source>
</evidence>
<protein>
    <submittedName>
        <fullName evidence="3">8898_t:CDS:1</fullName>
    </submittedName>
</protein>
<feature type="compositionally biased region" description="Polar residues" evidence="1">
    <location>
        <begin position="20"/>
        <end position="33"/>
    </location>
</feature>
<evidence type="ECO:0000256" key="1">
    <source>
        <dbReference type="SAM" id="MobiDB-lite"/>
    </source>
</evidence>
<dbReference type="InterPro" id="IPR013177">
    <property type="entry name" value="Ribosomal_mS38_C"/>
</dbReference>
<feature type="region of interest" description="Disordered" evidence="1">
    <location>
        <begin position="18"/>
        <end position="39"/>
    </location>
</feature>
<feature type="non-terminal residue" evidence="3">
    <location>
        <position position="70"/>
    </location>
</feature>
<name>A0A9N9K690_9GLOM</name>
<accession>A0A9N9K690</accession>
<dbReference type="AlphaFoldDB" id="A0A9N9K690"/>
<gene>
    <name evidence="3" type="ORF">RFULGI_LOCUS19041</name>
</gene>
<sequence>MIVNRFFTDIESRVKKDEQMTSNNNTLNRSQKQSIEDEEMKRRKLKLHLTNIVQKRRLKMNKHKHKKLRK</sequence>
<organism evidence="3 4">
    <name type="scientific">Racocetra fulgida</name>
    <dbReference type="NCBI Taxonomy" id="60492"/>
    <lineage>
        <taxon>Eukaryota</taxon>
        <taxon>Fungi</taxon>
        <taxon>Fungi incertae sedis</taxon>
        <taxon>Mucoromycota</taxon>
        <taxon>Glomeromycotina</taxon>
        <taxon>Glomeromycetes</taxon>
        <taxon>Diversisporales</taxon>
        <taxon>Gigasporaceae</taxon>
        <taxon>Racocetra</taxon>
    </lineage>
</organism>
<comment type="caution">
    <text evidence="3">The sequence shown here is derived from an EMBL/GenBank/DDBJ whole genome shotgun (WGS) entry which is preliminary data.</text>
</comment>